<evidence type="ECO:0000313" key="12">
    <source>
        <dbReference type="Proteomes" id="UP001174136"/>
    </source>
</evidence>
<keyword evidence="3" id="KW-0813">Transport</keyword>
<dbReference type="Pfam" id="PF01990">
    <property type="entry name" value="ATP-synt_F"/>
    <property type="match status" value="1"/>
</dbReference>
<name>A0AA47M677_MERPO</name>
<dbReference type="GO" id="GO:0033180">
    <property type="term" value="C:proton-transporting V-type ATPase, V1 domain"/>
    <property type="evidence" value="ECO:0007669"/>
    <property type="project" value="InterPro"/>
</dbReference>
<evidence type="ECO:0000256" key="6">
    <source>
        <dbReference type="ARBA" id="ARBA00030311"/>
    </source>
</evidence>
<accession>A0AA47M677</accession>
<evidence type="ECO:0000256" key="3">
    <source>
        <dbReference type="ARBA" id="ARBA00022448"/>
    </source>
</evidence>
<comment type="function">
    <text evidence="8">Subunit of the V1 complex of vacuolar(H+)-ATPase (V-ATPase), a multisubunit enzyme composed of a peripheral complex (V1) that hydrolyzes ATP and a membrane integral complex (V0) that translocates protons. V-ATPase is responsible for acidifying and maintaining the pH of intracellular compartments and in some cell types, is targeted to the plasma membrane, where it is responsible for acidifying the extracellular environment.</text>
</comment>
<gene>
    <name evidence="11" type="primary">Atp6v1f</name>
    <name evidence="11" type="ORF">N1851_029952</name>
</gene>
<comment type="similarity">
    <text evidence="1">Belongs to the V-ATPase F subunit family.</text>
</comment>
<reference evidence="11" key="1">
    <citation type="journal article" date="2023" name="Front. Mar. Sci.">
        <title>A new Merluccius polli reference genome to investigate the effects of global change in West African waters.</title>
        <authorList>
            <person name="Mateo J.L."/>
            <person name="Blanco-Fernandez C."/>
            <person name="Garcia-Vazquez E."/>
            <person name="Machado-Schiaffino G."/>
        </authorList>
    </citation>
    <scope>NUCLEOTIDE SEQUENCE</scope>
    <source>
        <strain evidence="11">C29</strain>
        <tissue evidence="11">Fin</tissue>
    </source>
</reference>
<evidence type="ECO:0000313" key="11">
    <source>
        <dbReference type="EMBL" id="KAK0134428.1"/>
    </source>
</evidence>
<keyword evidence="12" id="KW-1185">Reference proteome</keyword>
<keyword evidence="4" id="KW-0375">Hydrogen ion transport</keyword>
<protein>
    <recommendedName>
        <fullName evidence="2">V-type proton ATPase subunit F</fullName>
    </recommendedName>
    <alternativeName>
        <fullName evidence="7">V-ATPase 14 kDa subunit</fullName>
    </alternativeName>
    <alternativeName>
        <fullName evidence="9">V-type proton ATPase subunit f</fullName>
    </alternativeName>
    <alternativeName>
        <fullName evidence="6">Vacuolar proton pump subunit F</fullName>
    </alternativeName>
</protein>
<keyword evidence="5" id="KW-0406">Ion transport</keyword>
<dbReference type="PANTHER" id="PTHR13861:SF2">
    <property type="entry name" value="V-TYPE PROTON ATPASE SUBUNIT F"/>
    <property type="match status" value="1"/>
</dbReference>
<comment type="caution">
    <text evidence="11">The sequence shown here is derived from an EMBL/GenBank/DDBJ whole genome shotgun (WGS) entry which is preliminary data.</text>
</comment>
<feature type="region of interest" description="Disordered" evidence="10">
    <location>
        <begin position="94"/>
        <end position="134"/>
    </location>
</feature>
<evidence type="ECO:0000256" key="9">
    <source>
        <dbReference type="ARBA" id="ARBA00071100"/>
    </source>
</evidence>
<evidence type="ECO:0000256" key="5">
    <source>
        <dbReference type="ARBA" id="ARBA00023065"/>
    </source>
</evidence>
<proteinExistence type="inferred from homology"/>
<evidence type="ECO:0000256" key="4">
    <source>
        <dbReference type="ARBA" id="ARBA00022781"/>
    </source>
</evidence>
<dbReference type="InterPro" id="IPR008218">
    <property type="entry name" value="ATPase_V1-cplx_f_g_su"/>
</dbReference>
<evidence type="ECO:0000256" key="7">
    <source>
        <dbReference type="ARBA" id="ARBA00032267"/>
    </source>
</evidence>
<dbReference type="InterPro" id="IPR036906">
    <property type="entry name" value="ATPase_V1_fsu_sf"/>
</dbReference>
<dbReference type="GO" id="GO:0046961">
    <property type="term" value="F:proton-transporting ATPase activity, rotational mechanism"/>
    <property type="evidence" value="ECO:0007669"/>
    <property type="project" value="InterPro"/>
</dbReference>
<sequence>MNWQQICALGSTTLAAWNIDEGSIPNVHSLPIDLSKNALTSTCFIRQNYICQQPTALLREKPPPPHIVNGRLTYWGPQMPASAIAGLTGDKADGFLPREHVTPQTDTPPSQCAVRPPLSSTQASPDSNGSVSQVTASRDLTLQKLYRGCHWGCFLPPLIPGKKKVDGSAMAGRGKLIAVIGDEDTCTGFLLGGIGELNKNRKPNFLVVEKDTSITEIEETFKSFLVRSDIGIILINQFIAEMIRHAIDAHMESIPAVLEIPSKEHPYDASKDSILRRAKGIAMNPAWSVVVLLLGCCVFGSPAPPHVNQRGCGFATCRTQILMNDLQRGDKTAGDLTRSSTGPG</sequence>
<dbReference type="Gene3D" id="3.40.50.10580">
    <property type="entry name" value="ATPase, V1 complex, subunit F"/>
    <property type="match status" value="1"/>
</dbReference>
<feature type="compositionally biased region" description="Polar residues" evidence="10">
    <location>
        <begin position="118"/>
        <end position="134"/>
    </location>
</feature>
<evidence type="ECO:0000256" key="10">
    <source>
        <dbReference type="SAM" id="MobiDB-lite"/>
    </source>
</evidence>
<evidence type="ECO:0000256" key="2">
    <source>
        <dbReference type="ARBA" id="ARBA00013430"/>
    </source>
</evidence>
<dbReference type="EMBL" id="JAOPHQ010005706">
    <property type="protein sequence ID" value="KAK0134428.1"/>
    <property type="molecule type" value="Genomic_DNA"/>
</dbReference>
<dbReference type="AlphaFoldDB" id="A0AA47M677"/>
<evidence type="ECO:0000256" key="8">
    <source>
        <dbReference type="ARBA" id="ARBA00045737"/>
    </source>
</evidence>
<dbReference type="NCBIfam" id="TIGR01101">
    <property type="entry name" value="V_ATP_synt_F"/>
    <property type="match status" value="1"/>
</dbReference>
<dbReference type="InterPro" id="IPR005772">
    <property type="entry name" value="ATPase_V1-cplx_fsu_euk"/>
</dbReference>
<dbReference type="FunFam" id="3.40.50.10580:FF:000001">
    <property type="entry name" value="V-type proton ATPase subunit F"/>
    <property type="match status" value="1"/>
</dbReference>
<dbReference type="PANTHER" id="PTHR13861">
    <property type="entry name" value="VACUOLAR ATP SYNTHASE SUBUNIT F"/>
    <property type="match status" value="1"/>
</dbReference>
<dbReference type="SUPFAM" id="SSF159468">
    <property type="entry name" value="AtpF-like"/>
    <property type="match status" value="1"/>
</dbReference>
<evidence type="ECO:0000256" key="1">
    <source>
        <dbReference type="ARBA" id="ARBA00010148"/>
    </source>
</evidence>
<organism evidence="11 12">
    <name type="scientific">Merluccius polli</name>
    <name type="common">Benguela hake</name>
    <name type="synonym">Merluccius cadenati</name>
    <dbReference type="NCBI Taxonomy" id="89951"/>
    <lineage>
        <taxon>Eukaryota</taxon>
        <taxon>Metazoa</taxon>
        <taxon>Chordata</taxon>
        <taxon>Craniata</taxon>
        <taxon>Vertebrata</taxon>
        <taxon>Euteleostomi</taxon>
        <taxon>Actinopterygii</taxon>
        <taxon>Neopterygii</taxon>
        <taxon>Teleostei</taxon>
        <taxon>Neoteleostei</taxon>
        <taxon>Acanthomorphata</taxon>
        <taxon>Zeiogadaria</taxon>
        <taxon>Gadariae</taxon>
        <taxon>Gadiformes</taxon>
        <taxon>Gadoidei</taxon>
        <taxon>Merlucciidae</taxon>
        <taxon>Merluccius</taxon>
    </lineage>
</organism>
<dbReference type="Proteomes" id="UP001174136">
    <property type="component" value="Unassembled WGS sequence"/>
</dbReference>